<feature type="region of interest" description="Disordered" evidence="10">
    <location>
        <begin position="1"/>
        <end position="46"/>
    </location>
</feature>
<feature type="compositionally biased region" description="Low complexity" evidence="10">
    <location>
        <begin position="305"/>
        <end position="320"/>
    </location>
</feature>
<dbReference type="PROSITE" id="PS00108">
    <property type="entry name" value="PROTEIN_KINASE_ST"/>
    <property type="match status" value="1"/>
</dbReference>
<feature type="compositionally biased region" description="Basic and acidic residues" evidence="10">
    <location>
        <begin position="417"/>
        <end position="426"/>
    </location>
</feature>
<evidence type="ECO:0000313" key="12">
    <source>
        <dbReference type="EMBL" id="KHN94817.1"/>
    </source>
</evidence>
<dbReference type="PROSITE" id="PS00107">
    <property type="entry name" value="PROTEIN_KINASE_ATP"/>
    <property type="match status" value="1"/>
</dbReference>
<evidence type="ECO:0000256" key="3">
    <source>
        <dbReference type="ARBA" id="ARBA00022679"/>
    </source>
</evidence>
<dbReference type="Proteomes" id="UP000030816">
    <property type="component" value="Unassembled WGS sequence"/>
</dbReference>
<keyword evidence="2" id="KW-0723">Serine/threonine-protein kinase</keyword>
<dbReference type="EC" id="2.7.11.1" evidence="1"/>
<dbReference type="InterPro" id="IPR008271">
    <property type="entry name" value="Ser/Thr_kinase_AS"/>
</dbReference>
<dbReference type="HOGENOM" id="CLU_001872_2_1_1"/>
<protein>
    <recommendedName>
        <fullName evidence="1">non-specific serine/threonine protein kinase</fullName>
        <ecNumber evidence="1">2.7.11.1</ecNumber>
    </recommendedName>
</protein>
<comment type="catalytic activity">
    <reaction evidence="7">
        <text>L-threonyl-[protein] + ATP = O-phospho-L-threonyl-[protein] + ADP + H(+)</text>
        <dbReference type="Rhea" id="RHEA:46608"/>
        <dbReference type="Rhea" id="RHEA-COMP:11060"/>
        <dbReference type="Rhea" id="RHEA-COMP:11605"/>
        <dbReference type="ChEBI" id="CHEBI:15378"/>
        <dbReference type="ChEBI" id="CHEBI:30013"/>
        <dbReference type="ChEBI" id="CHEBI:30616"/>
        <dbReference type="ChEBI" id="CHEBI:61977"/>
        <dbReference type="ChEBI" id="CHEBI:456216"/>
        <dbReference type="EC" id="2.7.11.1"/>
    </reaction>
</comment>
<feature type="compositionally biased region" description="Low complexity" evidence="10">
    <location>
        <begin position="1292"/>
        <end position="1312"/>
    </location>
</feature>
<feature type="region of interest" description="Disordered" evidence="10">
    <location>
        <begin position="1270"/>
        <end position="1402"/>
    </location>
</feature>
<feature type="binding site" evidence="9">
    <location>
        <position position="82"/>
    </location>
    <ligand>
        <name>ATP</name>
        <dbReference type="ChEBI" id="CHEBI:30616"/>
    </ligand>
</feature>
<keyword evidence="3" id="KW-0808">Transferase</keyword>
<organism evidence="12 13">
    <name type="scientific">Metarhizium album (strain ARSEF 1941)</name>
    <dbReference type="NCBI Taxonomy" id="1081103"/>
    <lineage>
        <taxon>Eukaryota</taxon>
        <taxon>Fungi</taxon>
        <taxon>Dikarya</taxon>
        <taxon>Ascomycota</taxon>
        <taxon>Pezizomycotina</taxon>
        <taxon>Sordariomycetes</taxon>
        <taxon>Hypocreomycetidae</taxon>
        <taxon>Hypocreales</taxon>
        <taxon>Clavicipitaceae</taxon>
        <taxon>Metarhizium</taxon>
    </lineage>
</organism>
<dbReference type="SUPFAM" id="SSF48371">
    <property type="entry name" value="ARM repeat"/>
    <property type="match status" value="1"/>
</dbReference>
<dbReference type="PANTHER" id="PTHR24361:SF433">
    <property type="entry name" value="PROTEIN KINASE DOMAIN-CONTAINING PROTEIN"/>
    <property type="match status" value="1"/>
</dbReference>
<feature type="compositionally biased region" description="Polar residues" evidence="10">
    <location>
        <begin position="1213"/>
        <end position="1239"/>
    </location>
</feature>
<keyword evidence="4 9" id="KW-0547">Nucleotide-binding</keyword>
<dbReference type="OrthoDB" id="8693905at2759"/>
<dbReference type="GO" id="GO:0004674">
    <property type="term" value="F:protein serine/threonine kinase activity"/>
    <property type="evidence" value="ECO:0007669"/>
    <property type="project" value="UniProtKB-KW"/>
</dbReference>
<dbReference type="FunFam" id="1.25.10.10:FF:000176">
    <property type="entry name" value="Cell division control protein"/>
    <property type="match status" value="1"/>
</dbReference>
<feature type="region of interest" description="Disordered" evidence="10">
    <location>
        <begin position="295"/>
        <end position="331"/>
    </location>
</feature>
<dbReference type="InterPro" id="IPR000719">
    <property type="entry name" value="Prot_kinase_dom"/>
</dbReference>
<dbReference type="RefSeq" id="XP_040675883.1">
    <property type="nucleotide sequence ID" value="XM_040826034.1"/>
</dbReference>
<comment type="caution">
    <text evidence="12">The sequence shown here is derived from an EMBL/GenBank/DDBJ whole genome shotgun (WGS) entry which is preliminary data.</text>
</comment>
<dbReference type="STRING" id="1081103.A0A0B2WMV7"/>
<evidence type="ECO:0000313" key="13">
    <source>
        <dbReference type="Proteomes" id="UP000030816"/>
    </source>
</evidence>
<dbReference type="InterPro" id="IPR011009">
    <property type="entry name" value="Kinase-like_dom_sf"/>
</dbReference>
<dbReference type="PROSITE" id="PS50011">
    <property type="entry name" value="PROTEIN_KINASE_DOM"/>
    <property type="match status" value="1"/>
</dbReference>
<keyword evidence="13" id="KW-1185">Reference proteome</keyword>
<feature type="region of interest" description="Disordered" evidence="10">
    <location>
        <begin position="1190"/>
        <end position="1239"/>
    </location>
</feature>
<dbReference type="Gene3D" id="1.10.510.10">
    <property type="entry name" value="Transferase(Phosphotransferase) domain 1"/>
    <property type="match status" value="1"/>
</dbReference>
<feature type="compositionally biased region" description="Low complexity" evidence="10">
    <location>
        <begin position="1353"/>
        <end position="1366"/>
    </location>
</feature>
<dbReference type="PANTHER" id="PTHR24361">
    <property type="entry name" value="MITOGEN-ACTIVATED KINASE KINASE KINASE"/>
    <property type="match status" value="1"/>
</dbReference>
<sequence>MPPERQYHANNGRHATHAAIVAPRERSAMPGTPSRKERQRESSAVQDPGLKDYRLGECIGKGAFGSVYKAFNWSTGEAVAVKQIKLVDLPKSELRMIESEIDLLKNLLHDNIVKYIGFVKSTDCLNIILEYCENGSLHSILKAYGKFPENLVGVYMTQVLLGLQYLHDQGVIHRDIKGANILTTKDGTVKLADFGVSTSTLAGGQDKEAQVVGTPYWMAPEIIQLSGASSASDIWSVGCTVIELLQGKPPYHNLAAMPALFAIVNDDHPPLPEGISPAPDNFNQAVEEVKQWNKALNSSEPALRSSTGSDTTGTSSRFVGGTPGKGPMGVGKPRLGVEAFKTAEQSDNDNWDDDFVTAISPSALHLPHLKPQDNFGGLLSSDKLKAFASTNDLRIDTDNYDDDFEGELLTIKGPVQQRDETQDRTLRPIQKTSVPSTNAKSHQRKKSLGRATAQAPVRSVSKSPSKGHFGSKFELPPRLDVVYREQSVEDFSDLFVDNDEAFSHRVNRAVRRGSRATDAPQLFHPSDLTSLPRSMQAPDGSVRKRPPSRPSVLPDRPMRRTRSSIEIQKFAEDDDEDFSDVFGASDSVAEKEESERSSEDGGLMLLSKISSNSWLGDDEEEYDPFASMDPGWDEMDLEANIARDRHARLAEKVEDLVSSLKTTEAGDTLSEVSEDLLGLLWENKEVKNLIISAHGLLPILEILEPCTVKARQYMILQLLKVVNAIILDDVEIQENLCFVGGIPIITKFAARQYSDEIRLEAAAFVRQMYQTSTLTLQMFVSAGGLNVLVEFLDEDYDGARDLVLIGVNGIWNVFELQGPTPKNDFCRIFSRSKILYPLALVLHRVLDEEDEDELGELIEGRIVNIFYLFSQAENYVKEVVADRQVLKSVLKDLRRMMPIHQVTMLKFIKNLSMLSTTIETLHSADAIEFLIDLLSYSMKKGQKHFREISNQVLNTLFNLCRLSKERQEDAAVGGIIPLLLRIMQTDRPPKEFALPILCDMAHSGSKGRRYLWQNKGLDFYVSLLTDQYWQVTALDAILVWFQEETANVENHLIDGNFTRAIVSCFSTNKLNAFDSNLLEPLHKLLRLSPSTAASLAKPEMFAGIAQRLGHKKPVVRLNLLRLVRIIMDACEPGLGSGDGSRTLNSRQVRSLMDSIQTLAETDSAVLVRNLAAELVKSHIDGSSGMLLLRHDSGPSSASPQVSSALSSRRVTRRNTSYTPPSLQPSISTPQTPTHRSRTSLASNAGAFVEVAASPRRTAAASVLERDAIYHRPRSRDSTTGLVPTGIPRRVSGDSTSSMSSSTTTGSTGPSKSRLPHTSSLAGRPSGASFSILRGDLAPPMVVRSDSSASNKENSASGNGHSAASVSRPNSSRDGTAVTAPVGGPKRRQRAPSELKWSYRDAK</sequence>
<accession>A0A0B2WMV7</accession>
<dbReference type="GO" id="GO:0005524">
    <property type="term" value="F:ATP binding"/>
    <property type="evidence" value="ECO:0007669"/>
    <property type="project" value="UniProtKB-UniRule"/>
</dbReference>
<reference evidence="12 13" key="1">
    <citation type="journal article" date="2014" name="Proc. Natl. Acad. Sci. U.S.A.">
        <title>Trajectory and genomic determinants of fungal-pathogen speciation and host adaptation.</title>
        <authorList>
            <person name="Hu X."/>
            <person name="Xiao G."/>
            <person name="Zheng P."/>
            <person name="Shang Y."/>
            <person name="Su Y."/>
            <person name="Zhang X."/>
            <person name="Liu X."/>
            <person name="Zhan S."/>
            <person name="St Leger R.J."/>
            <person name="Wang C."/>
        </authorList>
    </citation>
    <scope>NUCLEOTIDE SEQUENCE [LARGE SCALE GENOMIC DNA]</scope>
    <source>
        <strain evidence="12 13">ARSEF 1941</strain>
    </source>
</reference>
<evidence type="ECO:0000256" key="4">
    <source>
        <dbReference type="ARBA" id="ARBA00022741"/>
    </source>
</evidence>
<dbReference type="InterPro" id="IPR053235">
    <property type="entry name" value="Ser_Thr_kinase"/>
</dbReference>
<dbReference type="GeneID" id="63741691"/>
<feature type="compositionally biased region" description="Basic and acidic residues" evidence="10">
    <location>
        <begin position="588"/>
        <end position="599"/>
    </location>
</feature>
<feature type="compositionally biased region" description="Low complexity" evidence="10">
    <location>
        <begin position="1193"/>
        <end position="1207"/>
    </location>
</feature>
<feature type="region of interest" description="Disordered" evidence="10">
    <location>
        <begin position="512"/>
        <end position="563"/>
    </location>
</feature>
<keyword evidence="6 9" id="KW-0067">ATP-binding</keyword>
<feature type="region of interest" description="Disordered" evidence="10">
    <location>
        <begin position="576"/>
        <end position="600"/>
    </location>
</feature>
<feature type="region of interest" description="Disordered" evidence="10">
    <location>
        <begin position="413"/>
        <end position="473"/>
    </location>
</feature>
<dbReference type="Pfam" id="PF00069">
    <property type="entry name" value="Pkinase"/>
    <property type="match status" value="1"/>
</dbReference>
<dbReference type="InterPro" id="IPR016024">
    <property type="entry name" value="ARM-type_fold"/>
</dbReference>
<evidence type="ECO:0000256" key="8">
    <source>
        <dbReference type="ARBA" id="ARBA00048679"/>
    </source>
</evidence>
<dbReference type="SUPFAM" id="SSF56112">
    <property type="entry name" value="Protein kinase-like (PK-like)"/>
    <property type="match status" value="1"/>
</dbReference>
<evidence type="ECO:0000256" key="6">
    <source>
        <dbReference type="ARBA" id="ARBA00022840"/>
    </source>
</evidence>
<evidence type="ECO:0000256" key="7">
    <source>
        <dbReference type="ARBA" id="ARBA00047899"/>
    </source>
</evidence>
<comment type="catalytic activity">
    <reaction evidence="8">
        <text>L-seryl-[protein] + ATP = O-phospho-L-seryl-[protein] + ADP + H(+)</text>
        <dbReference type="Rhea" id="RHEA:17989"/>
        <dbReference type="Rhea" id="RHEA-COMP:9863"/>
        <dbReference type="Rhea" id="RHEA-COMP:11604"/>
        <dbReference type="ChEBI" id="CHEBI:15378"/>
        <dbReference type="ChEBI" id="CHEBI:29999"/>
        <dbReference type="ChEBI" id="CHEBI:30616"/>
        <dbReference type="ChEBI" id="CHEBI:83421"/>
        <dbReference type="ChEBI" id="CHEBI:456216"/>
        <dbReference type="EC" id="2.7.11.1"/>
    </reaction>
</comment>
<dbReference type="EMBL" id="AZHE01000029">
    <property type="protein sequence ID" value="KHN94817.1"/>
    <property type="molecule type" value="Genomic_DNA"/>
</dbReference>
<evidence type="ECO:0000256" key="9">
    <source>
        <dbReference type="PROSITE-ProRule" id="PRU10141"/>
    </source>
</evidence>
<dbReference type="InterPro" id="IPR011989">
    <property type="entry name" value="ARM-like"/>
</dbReference>
<proteinExistence type="predicted"/>
<dbReference type="InterPro" id="IPR017441">
    <property type="entry name" value="Protein_kinase_ATP_BS"/>
</dbReference>
<feature type="compositionally biased region" description="Polar residues" evidence="10">
    <location>
        <begin position="430"/>
        <end position="440"/>
    </location>
</feature>
<keyword evidence="5" id="KW-0418">Kinase</keyword>
<evidence type="ECO:0000256" key="1">
    <source>
        <dbReference type="ARBA" id="ARBA00012513"/>
    </source>
</evidence>
<gene>
    <name evidence="12" type="ORF">MAM_07236</name>
</gene>
<evidence type="ECO:0000256" key="5">
    <source>
        <dbReference type="ARBA" id="ARBA00022777"/>
    </source>
</evidence>
<feature type="domain" description="Protein kinase" evidence="11">
    <location>
        <begin position="53"/>
        <end position="319"/>
    </location>
</feature>
<dbReference type="GO" id="GO:0005737">
    <property type="term" value="C:cytoplasm"/>
    <property type="evidence" value="ECO:0007669"/>
    <property type="project" value="TreeGrafter"/>
</dbReference>
<evidence type="ECO:0000256" key="2">
    <source>
        <dbReference type="ARBA" id="ARBA00022527"/>
    </source>
</evidence>
<evidence type="ECO:0000256" key="10">
    <source>
        <dbReference type="SAM" id="MobiDB-lite"/>
    </source>
</evidence>
<dbReference type="Gene3D" id="1.25.10.10">
    <property type="entry name" value="Leucine-rich Repeat Variant"/>
    <property type="match status" value="2"/>
</dbReference>
<evidence type="ECO:0000259" key="11">
    <source>
        <dbReference type="PROSITE" id="PS50011"/>
    </source>
</evidence>
<dbReference type="CDD" id="cd06627">
    <property type="entry name" value="STKc_Cdc7_like"/>
    <property type="match status" value="1"/>
</dbReference>
<dbReference type="SMART" id="SM00220">
    <property type="entry name" value="S_TKc"/>
    <property type="match status" value="1"/>
</dbReference>
<name>A0A0B2WMV7_METAS</name>
<feature type="compositionally biased region" description="Basic and acidic residues" evidence="10">
    <location>
        <begin position="1390"/>
        <end position="1402"/>
    </location>
</feature>